<dbReference type="EMBL" id="JBHUDK010000028">
    <property type="protein sequence ID" value="MFD1601009.1"/>
    <property type="molecule type" value="Genomic_DNA"/>
</dbReference>
<sequence length="53" mass="5669">MSESAGLEETLAETHDCGTNLVRIDAEDPDNTHGVDVVVCPGCLEIVRKEGSR</sequence>
<gene>
    <name evidence="1" type="ORF">ACFSBX_18915</name>
</gene>
<dbReference type="RefSeq" id="WP_390278754.1">
    <property type="nucleotide sequence ID" value="NZ_JBHUDK010000028.1"/>
</dbReference>
<comment type="caution">
    <text evidence="1">The sequence shown here is derived from an EMBL/GenBank/DDBJ whole genome shotgun (WGS) entry which is preliminary data.</text>
</comment>
<keyword evidence="2" id="KW-1185">Reference proteome</keyword>
<accession>A0ABD6CUA3</accession>
<proteinExistence type="predicted"/>
<evidence type="ECO:0000313" key="1">
    <source>
        <dbReference type="EMBL" id="MFD1601009.1"/>
    </source>
</evidence>
<organism evidence="1 2">
    <name type="scientific">Halobellus rarus</name>
    <dbReference type="NCBI Taxonomy" id="1126237"/>
    <lineage>
        <taxon>Archaea</taxon>
        <taxon>Methanobacteriati</taxon>
        <taxon>Methanobacteriota</taxon>
        <taxon>Stenosarchaea group</taxon>
        <taxon>Halobacteria</taxon>
        <taxon>Halobacteriales</taxon>
        <taxon>Haloferacaceae</taxon>
        <taxon>Halobellus</taxon>
    </lineage>
</organism>
<dbReference type="Proteomes" id="UP001597085">
    <property type="component" value="Unassembled WGS sequence"/>
</dbReference>
<name>A0ABD6CUA3_9EURY</name>
<reference evidence="1 2" key="1">
    <citation type="journal article" date="2019" name="Int. J. Syst. Evol. Microbiol.">
        <title>The Global Catalogue of Microorganisms (GCM) 10K type strain sequencing project: providing services to taxonomists for standard genome sequencing and annotation.</title>
        <authorList>
            <consortium name="The Broad Institute Genomics Platform"/>
            <consortium name="The Broad Institute Genome Sequencing Center for Infectious Disease"/>
            <person name="Wu L."/>
            <person name="Ma J."/>
        </authorList>
    </citation>
    <scope>NUCLEOTIDE SEQUENCE [LARGE SCALE GENOMIC DNA]</scope>
    <source>
        <strain evidence="1 2">CGMCC 1.12121</strain>
    </source>
</reference>
<dbReference type="AlphaFoldDB" id="A0ABD6CUA3"/>
<protein>
    <recommendedName>
        <fullName evidence="3">Small CPxCG-related zinc finger protein</fullName>
    </recommendedName>
</protein>
<evidence type="ECO:0008006" key="3">
    <source>
        <dbReference type="Google" id="ProtNLM"/>
    </source>
</evidence>
<evidence type="ECO:0000313" key="2">
    <source>
        <dbReference type="Proteomes" id="UP001597085"/>
    </source>
</evidence>